<dbReference type="Proteomes" id="UP000653565">
    <property type="component" value="Unassembled WGS sequence"/>
</dbReference>
<proteinExistence type="predicted"/>
<organism evidence="2 3">
    <name type="scientific">Aspergillus fumigatiaffinis</name>
    <dbReference type="NCBI Taxonomy" id="340414"/>
    <lineage>
        <taxon>Eukaryota</taxon>
        <taxon>Fungi</taxon>
        <taxon>Dikarya</taxon>
        <taxon>Ascomycota</taxon>
        <taxon>Pezizomycotina</taxon>
        <taxon>Eurotiomycetes</taxon>
        <taxon>Eurotiomycetidae</taxon>
        <taxon>Eurotiales</taxon>
        <taxon>Aspergillaceae</taxon>
        <taxon>Aspergillus</taxon>
        <taxon>Aspergillus subgen. Fumigati</taxon>
    </lineage>
</organism>
<protein>
    <submittedName>
        <fullName evidence="2">Uncharacterized protein</fullName>
    </submittedName>
</protein>
<feature type="region of interest" description="Disordered" evidence="1">
    <location>
        <begin position="485"/>
        <end position="512"/>
    </location>
</feature>
<keyword evidence="3" id="KW-1185">Reference proteome</keyword>
<dbReference type="EMBL" id="JAAAPX010000085">
    <property type="protein sequence ID" value="KAF4232836.1"/>
    <property type="molecule type" value="Genomic_DNA"/>
</dbReference>
<name>A0A8H4M768_9EURO</name>
<reference evidence="2" key="2">
    <citation type="submission" date="2020-04" db="EMBL/GenBank/DDBJ databases">
        <authorList>
            <person name="Santos R.A.C."/>
            <person name="Steenwyk J.L."/>
            <person name="Rivero-Menendez O."/>
            <person name="Mead M.E."/>
            <person name="Silva L.P."/>
            <person name="Bastos R.W."/>
            <person name="Alastruey-Izquierdo A."/>
            <person name="Goldman G.H."/>
            <person name="Rokas A."/>
        </authorList>
    </citation>
    <scope>NUCLEOTIDE SEQUENCE</scope>
    <source>
        <strain evidence="2">CNM-CM6805</strain>
    </source>
</reference>
<evidence type="ECO:0000313" key="2">
    <source>
        <dbReference type="EMBL" id="KAF4232836.1"/>
    </source>
</evidence>
<evidence type="ECO:0000256" key="1">
    <source>
        <dbReference type="SAM" id="MobiDB-lite"/>
    </source>
</evidence>
<dbReference type="AlphaFoldDB" id="A0A8H4M768"/>
<sequence length="655" mass="73379">MQPMRSRSEIDNDKDNESDVLDDFLGATVISPSSWWRKKSTWHIGRDDRLEMPSSLERLLDDYNLALIIESPNTKLIRPRLDAILIQTLSEVKEARQKSENAHDFQGCSYIVGCTVDYALWYGSRQDLETNFIVVRSDVLMEDGCWMPLAAMSFANSIYYRTPPSYSTDMDYFERLGIQIGKSSAQGSAMRSKANIAEVPAVSRTGSQQGKRPTTSENNDLPHITIADIQPQDVRRFLRLQPDPNPSSCWQLTAQDKIQGPEYLGSILWGYWRAAGRNSENKALMKSRLETILVAVLASKKRESASAYGSLHLQFEKNLSLPWSYQSKYYVLEGTTDYSICETEGTASAINSPTPSTIMGPSHITSGLPEDYVTHPFTSLSRLGIEAERVLERLNRNDDAGNQYILVLNLPRAIRSQLVENKNVLQGIDFRLMFERTTALIKVVPSEPHETATSRLRDHITVSAVLAGASMDDILWGANKTHRPSMAANKGKEADDCFIPPTRHATRNQPTGWPSLVIEAGVSESLTRLRYDARWWFENSEGAVRTVILLSIKRRQRTILLEKWQLSPPGQSVTTQQALRIQQMTIPPMPPLGLQQAANQYPFIAQTATITTTNATGSLPIHLHYQALFDRAPGPGQPDIRLDAAALMRLAVSFP</sequence>
<dbReference type="OrthoDB" id="76567at2759"/>
<feature type="region of interest" description="Disordered" evidence="1">
    <location>
        <begin position="198"/>
        <end position="221"/>
    </location>
</feature>
<feature type="compositionally biased region" description="Polar residues" evidence="1">
    <location>
        <begin position="204"/>
        <end position="219"/>
    </location>
</feature>
<reference evidence="2" key="1">
    <citation type="journal article" date="2020" name="bioRxiv">
        <title>Genomic and phenotypic heterogeneity of clinical isolates of the human pathogens Aspergillus fumigatus, Aspergillus lentulus and Aspergillus fumigatiaffinis.</title>
        <authorList>
            <person name="dos Santos R.A.C."/>
            <person name="Steenwyk J.L."/>
            <person name="Rivero-Menendez O."/>
            <person name="Mead M.E."/>
            <person name="Silva L.P."/>
            <person name="Bastos R.W."/>
            <person name="Alastruey-Izquierdo A."/>
            <person name="Goldman G.H."/>
            <person name="Rokas A."/>
        </authorList>
    </citation>
    <scope>NUCLEOTIDE SEQUENCE</scope>
    <source>
        <strain evidence="2">CNM-CM6805</strain>
    </source>
</reference>
<evidence type="ECO:0000313" key="3">
    <source>
        <dbReference type="Proteomes" id="UP000653565"/>
    </source>
</evidence>
<gene>
    <name evidence="2" type="ORF">CNMCM6805_009644</name>
</gene>
<accession>A0A8H4M768</accession>
<comment type="caution">
    <text evidence="2">The sequence shown here is derived from an EMBL/GenBank/DDBJ whole genome shotgun (WGS) entry which is preliminary data.</text>
</comment>